<dbReference type="Proteomes" id="UP000258927">
    <property type="component" value="Chromosome"/>
</dbReference>
<keyword evidence="4 7" id="KW-0812">Transmembrane</keyword>
<evidence type="ECO:0000256" key="3">
    <source>
        <dbReference type="ARBA" id="ARBA00022475"/>
    </source>
</evidence>
<comment type="caution">
    <text evidence="7">Lacks conserved residue(s) required for the propagation of feature annotation.</text>
</comment>
<sequence length="168" mass="18883">MQSALKLFRQLSKLPIALASIVLFALMVMIFADVMMRSAFNAPFEAATELTRWFMAIIVFLMLPIISGQQDHIVVDLTDSFFTNAWAARIRDGLVNLACGAMLIWPARQVVVLAERARSYGDVTEYLALPQFYIEWFIAIMTFITAIVLLVRGLIVLIAPQLLEPSND</sequence>
<dbReference type="KEGG" id="mmyr:MXMO3_03162"/>
<evidence type="ECO:0000256" key="6">
    <source>
        <dbReference type="ARBA" id="ARBA00023136"/>
    </source>
</evidence>
<keyword evidence="6 7" id="KW-0472">Membrane</keyword>
<keyword evidence="7" id="KW-0997">Cell inner membrane</keyword>
<dbReference type="STRING" id="1122213.GCA_000423365_00855"/>
<evidence type="ECO:0000259" key="8">
    <source>
        <dbReference type="Pfam" id="PF04290"/>
    </source>
</evidence>
<protein>
    <recommendedName>
        <fullName evidence="7">TRAP transporter small permease protein</fullName>
    </recommendedName>
</protein>
<gene>
    <name evidence="9" type="ORF">MXMO3_03162</name>
</gene>
<evidence type="ECO:0000256" key="1">
    <source>
        <dbReference type="ARBA" id="ARBA00004651"/>
    </source>
</evidence>
<comment type="subunit">
    <text evidence="7">The complex comprises the extracytoplasmic solute receptor protein and the two transmembrane proteins.</text>
</comment>
<keyword evidence="10" id="KW-1185">Reference proteome</keyword>
<keyword evidence="5 7" id="KW-1133">Transmembrane helix</keyword>
<dbReference type="GO" id="GO:0005886">
    <property type="term" value="C:plasma membrane"/>
    <property type="evidence" value="ECO:0007669"/>
    <property type="project" value="UniProtKB-SubCell"/>
</dbReference>
<comment type="subcellular location">
    <subcellularLocation>
        <location evidence="7">Cell inner membrane</location>
        <topology evidence="7">Multi-pass membrane protein</topology>
    </subcellularLocation>
    <subcellularLocation>
        <location evidence="1">Cell membrane</location>
        <topology evidence="1">Multi-pass membrane protein</topology>
    </subcellularLocation>
</comment>
<evidence type="ECO:0000256" key="4">
    <source>
        <dbReference type="ARBA" id="ARBA00022692"/>
    </source>
</evidence>
<dbReference type="AlphaFoldDB" id="A0A2R4MI03"/>
<feature type="transmembrane region" description="Helical" evidence="7">
    <location>
        <begin position="136"/>
        <end position="159"/>
    </location>
</feature>
<accession>A0A2R4MI03</accession>
<name>A0A2R4MI03_9HYPH</name>
<proteinExistence type="inferred from homology"/>
<comment type="similarity">
    <text evidence="7">Belongs to the TRAP transporter small permease family.</text>
</comment>
<feature type="transmembrane region" description="Helical" evidence="7">
    <location>
        <begin position="53"/>
        <end position="70"/>
    </location>
</feature>
<evidence type="ECO:0000256" key="5">
    <source>
        <dbReference type="ARBA" id="ARBA00022989"/>
    </source>
</evidence>
<dbReference type="RefSeq" id="WP_027834006.1">
    <property type="nucleotide sequence ID" value="NZ_CP021330.1"/>
</dbReference>
<evidence type="ECO:0000256" key="7">
    <source>
        <dbReference type="RuleBase" id="RU369079"/>
    </source>
</evidence>
<keyword evidence="2 7" id="KW-0813">Transport</keyword>
<evidence type="ECO:0000313" key="10">
    <source>
        <dbReference type="Proteomes" id="UP000258927"/>
    </source>
</evidence>
<organism evidence="9 10">
    <name type="scientific">Maritalea myrionectae</name>
    <dbReference type="NCBI Taxonomy" id="454601"/>
    <lineage>
        <taxon>Bacteria</taxon>
        <taxon>Pseudomonadati</taxon>
        <taxon>Pseudomonadota</taxon>
        <taxon>Alphaproteobacteria</taxon>
        <taxon>Hyphomicrobiales</taxon>
        <taxon>Devosiaceae</taxon>
        <taxon>Maritalea</taxon>
    </lineage>
</organism>
<reference evidence="9 10" key="1">
    <citation type="submission" date="2017-05" db="EMBL/GenBank/DDBJ databases">
        <title>Genome Analysis of Maritalea myrionectae HL2708#5.</title>
        <authorList>
            <consortium name="Cotde Inc.-PKNU"/>
            <person name="Jang D."/>
            <person name="Oh H.-M."/>
        </authorList>
    </citation>
    <scope>NUCLEOTIDE SEQUENCE [LARGE SCALE GENOMIC DNA]</scope>
    <source>
        <strain evidence="9 10">HL2708#5</strain>
    </source>
</reference>
<dbReference type="InterPro" id="IPR055348">
    <property type="entry name" value="DctQ"/>
</dbReference>
<dbReference type="GO" id="GO:0022857">
    <property type="term" value="F:transmembrane transporter activity"/>
    <property type="evidence" value="ECO:0007669"/>
    <property type="project" value="UniProtKB-UniRule"/>
</dbReference>
<dbReference type="EMBL" id="CP021330">
    <property type="protein sequence ID" value="AVX05668.1"/>
    <property type="molecule type" value="Genomic_DNA"/>
</dbReference>
<evidence type="ECO:0000256" key="2">
    <source>
        <dbReference type="ARBA" id="ARBA00022448"/>
    </source>
</evidence>
<feature type="transmembrane region" description="Helical" evidence="7">
    <location>
        <begin position="14"/>
        <end position="32"/>
    </location>
</feature>
<feature type="domain" description="Tripartite ATP-independent periplasmic transporters DctQ component" evidence="8">
    <location>
        <begin position="26"/>
        <end position="152"/>
    </location>
</feature>
<evidence type="ECO:0000313" key="9">
    <source>
        <dbReference type="EMBL" id="AVX05668.1"/>
    </source>
</evidence>
<keyword evidence="3" id="KW-1003">Cell membrane</keyword>
<comment type="function">
    <text evidence="7">Part of the tripartite ATP-independent periplasmic (TRAP) transport system.</text>
</comment>
<dbReference type="Pfam" id="PF04290">
    <property type="entry name" value="DctQ"/>
    <property type="match status" value="1"/>
</dbReference>